<evidence type="ECO:0000313" key="2">
    <source>
        <dbReference type="Proteomes" id="UP000095472"/>
    </source>
</evidence>
<dbReference type="EMBL" id="CP182909">
    <property type="protein sequence ID" value="XPM65543.1"/>
    <property type="molecule type" value="Genomic_DNA"/>
</dbReference>
<accession>A0ACD5GX16</accession>
<gene>
    <name evidence="1" type="ORF">BH720_007735</name>
</gene>
<keyword evidence="2" id="KW-1185">Reference proteome</keyword>
<proteinExistence type="predicted"/>
<dbReference type="Proteomes" id="UP000095472">
    <property type="component" value="Chromosome"/>
</dbReference>
<name>A0ACD5GX16_9CYAN</name>
<protein>
    <submittedName>
        <fullName evidence="1">Uncharacterized protein</fullName>
    </submittedName>
</protein>
<evidence type="ECO:0000313" key="1">
    <source>
        <dbReference type="EMBL" id="XPM65543.1"/>
    </source>
</evidence>
<reference evidence="1 2" key="1">
    <citation type="journal article" date="2016" name="Genome Announc.">
        <title>Draft Genome Sequence of the Thermotolerant Cyanobacterium Desertifilum sp. IPPAS B-1220.</title>
        <authorList>
            <person name="Mironov K.S."/>
            <person name="Sinetova M.A."/>
            <person name="Bolatkhan K."/>
            <person name="Zayadan B.K."/>
            <person name="Ustinova V.V."/>
            <person name="Kupriyanova E.V."/>
            <person name="Skrypnik A.N."/>
            <person name="Gogoleva N.E."/>
            <person name="Gogolev Y.V."/>
            <person name="Los D.A."/>
        </authorList>
    </citation>
    <scope>NUCLEOTIDE SEQUENCE [LARGE SCALE GENOMIC DNA]</scope>
    <source>
        <strain evidence="1 2">IPPAS B-1220</strain>
    </source>
</reference>
<organism evidence="1 2">
    <name type="scientific">Desertifilum tharense IPPAS B-1220</name>
    <dbReference type="NCBI Taxonomy" id="1781255"/>
    <lineage>
        <taxon>Bacteria</taxon>
        <taxon>Bacillati</taxon>
        <taxon>Cyanobacteriota</taxon>
        <taxon>Cyanophyceae</taxon>
        <taxon>Desertifilales</taxon>
        <taxon>Desertifilaceae</taxon>
        <taxon>Desertifilum</taxon>
    </lineage>
</organism>
<sequence length="53" mass="6220">MDAETLELVQREYRTGKDAFERGRYRESVEALQKASALVQRNTRLGVRCKFGW</sequence>